<dbReference type="InterPro" id="IPR021054">
    <property type="entry name" value="Cell_wall_mannoprotein_1"/>
</dbReference>
<evidence type="ECO:0000313" key="1">
    <source>
        <dbReference type="EMBL" id="KAK6538272.1"/>
    </source>
</evidence>
<protein>
    <submittedName>
        <fullName evidence="1">Uncharacterized protein</fullName>
    </submittedName>
</protein>
<dbReference type="AlphaFoldDB" id="A0AAV9X9A9"/>
<dbReference type="EMBL" id="JAVHJO010000008">
    <property type="protein sequence ID" value="KAK6538272.1"/>
    <property type="molecule type" value="Genomic_DNA"/>
</dbReference>
<sequence>MDKVQKNLSDIERKISKAIKILGKGEALKLGDAIKLGRKNNAIVSTIRKGIKEYDGANPSAVESKKVLAQMKTIVTLTETQLELLITNKPHTEKLRVGGLVKRSILKSQEASEELSKLMLDKTPEDLKSEAQALEQRRKATFEKASAVYAAAIGGEENADGEDDSD</sequence>
<evidence type="ECO:0000313" key="2">
    <source>
        <dbReference type="Proteomes" id="UP001365542"/>
    </source>
</evidence>
<proteinExistence type="predicted"/>
<dbReference type="Pfam" id="PF12296">
    <property type="entry name" value="HsbA"/>
    <property type="match status" value="1"/>
</dbReference>
<comment type="caution">
    <text evidence="1">The sequence shown here is derived from an EMBL/GenBank/DDBJ whole genome shotgun (WGS) entry which is preliminary data.</text>
</comment>
<accession>A0AAV9X9A9</accession>
<keyword evidence="2" id="KW-1185">Reference proteome</keyword>
<gene>
    <name evidence="1" type="ORF">TWF694_011151</name>
</gene>
<dbReference type="Gene3D" id="1.20.1280.140">
    <property type="match status" value="1"/>
</dbReference>
<name>A0AAV9X9A9_9PEZI</name>
<dbReference type="Proteomes" id="UP001365542">
    <property type="component" value="Unassembled WGS sequence"/>
</dbReference>
<reference evidence="1 2" key="1">
    <citation type="submission" date="2019-10" db="EMBL/GenBank/DDBJ databases">
        <authorList>
            <person name="Palmer J.M."/>
        </authorList>
    </citation>
    <scope>NUCLEOTIDE SEQUENCE [LARGE SCALE GENOMIC DNA]</scope>
    <source>
        <strain evidence="1 2">TWF694</strain>
    </source>
</reference>
<organism evidence="1 2">
    <name type="scientific">Orbilia ellipsospora</name>
    <dbReference type="NCBI Taxonomy" id="2528407"/>
    <lineage>
        <taxon>Eukaryota</taxon>
        <taxon>Fungi</taxon>
        <taxon>Dikarya</taxon>
        <taxon>Ascomycota</taxon>
        <taxon>Pezizomycotina</taxon>
        <taxon>Orbiliomycetes</taxon>
        <taxon>Orbiliales</taxon>
        <taxon>Orbiliaceae</taxon>
        <taxon>Orbilia</taxon>
    </lineage>
</organism>